<dbReference type="EMBL" id="CP122566">
    <property type="protein sequence ID" value="WGH92736.1"/>
    <property type="molecule type" value="Genomic_DNA"/>
</dbReference>
<evidence type="ECO:0000256" key="3">
    <source>
        <dbReference type="ARBA" id="ARBA00022989"/>
    </source>
</evidence>
<feature type="transmembrane region" description="Helical" evidence="5">
    <location>
        <begin position="131"/>
        <end position="149"/>
    </location>
</feature>
<dbReference type="AlphaFoldDB" id="A0AAJ6AG53"/>
<feature type="transmembrane region" description="Helical" evidence="5">
    <location>
        <begin position="377"/>
        <end position="398"/>
    </location>
</feature>
<dbReference type="Proteomes" id="UP001224674">
    <property type="component" value="Chromosome"/>
</dbReference>
<dbReference type="GO" id="GO:0016020">
    <property type="term" value="C:membrane"/>
    <property type="evidence" value="ECO:0007669"/>
    <property type="project" value="UniProtKB-SubCell"/>
</dbReference>
<keyword evidence="3 5" id="KW-1133">Transmembrane helix</keyword>
<evidence type="ECO:0000259" key="6">
    <source>
        <dbReference type="Pfam" id="PF00324"/>
    </source>
</evidence>
<evidence type="ECO:0000256" key="1">
    <source>
        <dbReference type="ARBA" id="ARBA00004141"/>
    </source>
</evidence>
<proteinExistence type="predicted"/>
<dbReference type="Pfam" id="PF00324">
    <property type="entry name" value="AA_permease"/>
    <property type="match status" value="1"/>
</dbReference>
<evidence type="ECO:0000256" key="5">
    <source>
        <dbReference type="SAM" id="Phobius"/>
    </source>
</evidence>
<feature type="transmembrane region" description="Helical" evidence="5">
    <location>
        <begin position="235"/>
        <end position="257"/>
    </location>
</feature>
<feature type="transmembrane region" description="Helical" evidence="5">
    <location>
        <begin position="158"/>
        <end position="180"/>
    </location>
</feature>
<evidence type="ECO:0000256" key="4">
    <source>
        <dbReference type="ARBA" id="ARBA00023136"/>
    </source>
</evidence>
<keyword evidence="2 5" id="KW-0812">Transmembrane</keyword>
<dbReference type="PIRSF" id="PIRSF006060">
    <property type="entry name" value="AA_transporter"/>
    <property type="match status" value="1"/>
</dbReference>
<accession>A0AAJ6AG53</accession>
<dbReference type="InterPro" id="IPR050367">
    <property type="entry name" value="APC_superfamily"/>
</dbReference>
<evidence type="ECO:0000313" key="7">
    <source>
        <dbReference type="EMBL" id="WGH92736.1"/>
    </source>
</evidence>
<dbReference type="Gene3D" id="1.20.1740.10">
    <property type="entry name" value="Amino acid/polyamine transporter I"/>
    <property type="match status" value="1"/>
</dbReference>
<dbReference type="InterPro" id="IPR004841">
    <property type="entry name" value="AA-permease/SLC12A_dom"/>
</dbReference>
<feature type="transmembrane region" description="Helical" evidence="5">
    <location>
        <begin position="288"/>
        <end position="313"/>
    </location>
</feature>
<dbReference type="PANTHER" id="PTHR42770:SF16">
    <property type="entry name" value="AMINO ACID PERMEASE"/>
    <property type="match status" value="1"/>
</dbReference>
<sequence length="489" mass="51139">MVTTTHTTPAPRRIGTVSLVLVIIAASAPLTVMAGGIPTNYAVSGMLGVPQTYIVLGLLLVVFAVGFAAMSRHLHNAGAFYAYVSAGLGLRQGIASAILALVSYNMMQIGLYGLVGFASSNLLRELTGLEVSWWMMALLCWALVAILGINSIDLSAKVLGVVVALEFLVVIIVDVLALAVAPEGATADAFAPDQFFAPGIGVLLAFGIAAFMGFESGAIYSEEVADPRRTVARATYIALITIAIFYAFSAWAFGIGIGPSQVVERSAELGPDLVFVWLSETSPVLGHFASILFVTSLIAVLLAFHNAAARYFFSLGRSGVLPRQLSATTGTGAPLAGSLTQSALAVVVVIGFAIAGTGHELGPLFPVITLFTWLTNAAAFGLVFLLAVTSVAIMAWFIHHPHGYGLWVRVIAPALAALGLAVVFILILANFDVMIDAEEGSSLIFIMPGIILGSGVLGLLWGEVLRRREPAAVPSAPAELVTVGKEHHD</sequence>
<feature type="transmembrane region" description="Helical" evidence="5">
    <location>
        <begin position="50"/>
        <end position="68"/>
    </location>
</feature>
<dbReference type="RefSeq" id="WP_279674695.1">
    <property type="nucleotide sequence ID" value="NZ_CP122566.1"/>
</dbReference>
<organism evidence="7 8">
    <name type="scientific">Auritidibacter ignavus</name>
    <dbReference type="NCBI Taxonomy" id="678932"/>
    <lineage>
        <taxon>Bacteria</taxon>
        <taxon>Bacillati</taxon>
        <taxon>Actinomycetota</taxon>
        <taxon>Actinomycetes</taxon>
        <taxon>Micrococcales</taxon>
        <taxon>Micrococcaceae</taxon>
        <taxon>Auritidibacter</taxon>
    </lineage>
</organism>
<feature type="transmembrane region" description="Helical" evidence="5">
    <location>
        <begin position="334"/>
        <end position="357"/>
    </location>
</feature>
<keyword evidence="4 5" id="KW-0472">Membrane</keyword>
<feature type="transmembrane region" description="Helical" evidence="5">
    <location>
        <begin position="410"/>
        <end position="431"/>
    </location>
</feature>
<evidence type="ECO:0000256" key="2">
    <source>
        <dbReference type="ARBA" id="ARBA00022692"/>
    </source>
</evidence>
<comment type="subcellular location">
    <subcellularLocation>
        <location evidence="1">Membrane</location>
        <topology evidence="1">Multi-pass membrane protein</topology>
    </subcellularLocation>
</comment>
<feature type="transmembrane region" description="Helical" evidence="5">
    <location>
        <begin position="195"/>
        <end position="214"/>
    </location>
</feature>
<feature type="transmembrane region" description="Helical" evidence="5">
    <location>
        <begin position="443"/>
        <end position="461"/>
    </location>
</feature>
<dbReference type="GO" id="GO:0055085">
    <property type="term" value="P:transmembrane transport"/>
    <property type="evidence" value="ECO:0007669"/>
    <property type="project" value="InterPro"/>
</dbReference>
<gene>
    <name evidence="7" type="ORF">QDX21_10580</name>
</gene>
<name>A0AAJ6AG53_9MICC</name>
<evidence type="ECO:0000313" key="8">
    <source>
        <dbReference type="Proteomes" id="UP001224674"/>
    </source>
</evidence>
<feature type="domain" description="Amino acid permease/ SLC12A" evidence="6">
    <location>
        <begin position="45"/>
        <end position="436"/>
    </location>
</feature>
<reference evidence="7 8" key="1">
    <citation type="submission" date="2023-03" db="EMBL/GenBank/DDBJ databases">
        <title>Complete genome sequences of several Auritidibacter ignavus strains isolated from ear infections.</title>
        <authorList>
            <person name="Baehr T."/>
            <person name="Baumhoegger A.M."/>
        </authorList>
    </citation>
    <scope>NUCLEOTIDE SEQUENCE [LARGE SCALE GENOMIC DNA]</scope>
    <source>
        <strain evidence="7 8">BABAE-6</strain>
    </source>
</reference>
<protein>
    <submittedName>
        <fullName evidence="7">APC family permease</fullName>
    </submittedName>
</protein>
<dbReference type="PANTHER" id="PTHR42770">
    <property type="entry name" value="AMINO ACID TRANSPORTER-RELATED"/>
    <property type="match status" value="1"/>
</dbReference>
<keyword evidence="8" id="KW-1185">Reference proteome</keyword>